<dbReference type="PROSITE" id="PS50943">
    <property type="entry name" value="HTH_CROC1"/>
    <property type="match status" value="1"/>
</dbReference>
<dbReference type="CDD" id="cd00093">
    <property type="entry name" value="HTH_XRE"/>
    <property type="match status" value="1"/>
</dbReference>
<evidence type="ECO:0000256" key="1">
    <source>
        <dbReference type="ARBA" id="ARBA00023125"/>
    </source>
</evidence>
<dbReference type="Gene3D" id="1.10.260.40">
    <property type="entry name" value="lambda repressor-like DNA-binding domains"/>
    <property type="match status" value="1"/>
</dbReference>
<dbReference type="GO" id="GO:0005829">
    <property type="term" value="C:cytosol"/>
    <property type="evidence" value="ECO:0007669"/>
    <property type="project" value="TreeGrafter"/>
</dbReference>
<dbReference type="Proteomes" id="UP000238322">
    <property type="component" value="Unassembled WGS sequence"/>
</dbReference>
<dbReference type="Pfam" id="PF07883">
    <property type="entry name" value="Cupin_2"/>
    <property type="match status" value="1"/>
</dbReference>
<evidence type="ECO:0000313" key="3">
    <source>
        <dbReference type="EMBL" id="PQO40634.1"/>
    </source>
</evidence>
<protein>
    <submittedName>
        <fullName evidence="3">Cupin</fullName>
    </submittedName>
</protein>
<reference evidence="3 4" key="1">
    <citation type="submission" date="2018-02" db="EMBL/GenBank/DDBJ databases">
        <title>Comparative genomes isolates from brazilian mangrove.</title>
        <authorList>
            <person name="Araujo J.E."/>
            <person name="Taketani R.G."/>
            <person name="Silva M.C.P."/>
            <person name="Loureco M.V."/>
            <person name="Andreote F.D."/>
        </authorList>
    </citation>
    <scope>NUCLEOTIDE SEQUENCE [LARGE SCALE GENOMIC DNA]</scope>
    <source>
        <strain evidence="3 4">Hex-1 MGV</strain>
    </source>
</reference>
<dbReference type="RefSeq" id="WP_105327867.1">
    <property type="nucleotide sequence ID" value="NZ_PUHY01000001.1"/>
</dbReference>
<evidence type="ECO:0000259" key="2">
    <source>
        <dbReference type="PROSITE" id="PS50943"/>
    </source>
</evidence>
<organism evidence="3 4">
    <name type="scientific">Blastopirellula marina</name>
    <dbReference type="NCBI Taxonomy" id="124"/>
    <lineage>
        <taxon>Bacteria</taxon>
        <taxon>Pseudomonadati</taxon>
        <taxon>Planctomycetota</taxon>
        <taxon>Planctomycetia</taxon>
        <taxon>Pirellulales</taxon>
        <taxon>Pirellulaceae</taxon>
        <taxon>Blastopirellula</taxon>
    </lineage>
</organism>
<feature type="domain" description="HTH cro/C1-type" evidence="2">
    <location>
        <begin position="10"/>
        <end position="64"/>
    </location>
</feature>
<dbReference type="InterPro" id="IPR014710">
    <property type="entry name" value="RmlC-like_jellyroll"/>
</dbReference>
<keyword evidence="1" id="KW-0238">DNA-binding</keyword>
<dbReference type="PANTHER" id="PTHR46797:SF1">
    <property type="entry name" value="METHYLPHOSPHONATE SYNTHASE"/>
    <property type="match status" value="1"/>
</dbReference>
<dbReference type="PANTHER" id="PTHR46797">
    <property type="entry name" value="HTH-TYPE TRANSCRIPTIONAL REGULATOR"/>
    <property type="match status" value="1"/>
</dbReference>
<proteinExistence type="predicted"/>
<accession>A0A2S8G947</accession>
<dbReference type="Gene3D" id="2.60.120.10">
    <property type="entry name" value="Jelly Rolls"/>
    <property type="match status" value="1"/>
</dbReference>
<dbReference type="SMART" id="SM00530">
    <property type="entry name" value="HTH_XRE"/>
    <property type="match status" value="1"/>
</dbReference>
<dbReference type="SUPFAM" id="SSF47413">
    <property type="entry name" value="lambda repressor-like DNA-binding domains"/>
    <property type="match status" value="1"/>
</dbReference>
<evidence type="ECO:0000313" key="4">
    <source>
        <dbReference type="Proteomes" id="UP000238322"/>
    </source>
</evidence>
<sequence length="187" mass="20933">MNLVELAERIRALRIDQRLTLEEVASRTGLTRSWLSKVENFRVTPSLPALAEIARALGVTTSKLVEGLDEKPALTIVRSDERKIVERDQSSENTAVYHSLAYRRKSRSMDPFIITLPPGVARKEAMAHVGEEFLLVESGNVDFEYDGEVFHLGTGDSLYFDASIPHRLINSYEAEALVLCVFQSPQA</sequence>
<comment type="caution">
    <text evidence="3">The sequence shown here is derived from an EMBL/GenBank/DDBJ whole genome shotgun (WGS) entry which is preliminary data.</text>
</comment>
<dbReference type="AlphaFoldDB" id="A0A2S8G947"/>
<dbReference type="InterPro" id="IPR011051">
    <property type="entry name" value="RmlC_Cupin_sf"/>
</dbReference>
<dbReference type="InterPro" id="IPR001387">
    <property type="entry name" value="Cro/C1-type_HTH"/>
</dbReference>
<dbReference type="Pfam" id="PF13560">
    <property type="entry name" value="HTH_31"/>
    <property type="match status" value="1"/>
</dbReference>
<dbReference type="OrthoDB" id="9814553at2"/>
<dbReference type="EMBL" id="PUHY01000001">
    <property type="protein sequence ID" value="PQO40634.1"/>
    <property type="molecule type" value="Genomic_DNA"/>
</dbReference>
<gene>
    <name evidence="3" type="ORF">C5Y83_00480</name>
</gene>
<dbReference type="GO" id="GO:0003677">
    <property type="term" value="F:DNA binding"/>
    <property type="evidence" value="ECO:0007669"/>
    <property type="project" value="UniProtKB-KW"/>
</dbReference>
<dbReference type="CDD" id="cd02209">
    <property type="entry name" value="cupin_XRE_C"/>
    <property type="match status" value="1"/>
</dbReference>
<dbReference type="InterPro" id="IPR050807">
    <property type="entry name" value="TransReg_Diox_bact_type"/>
</dbReference>
<dbReference type="InterPro" id="IPR010982">
    <property type="entry name" value="Lambda_DNA-bd_dom_sf"/>
</dbReference>
<dbReference type="GO" id="GO:0003700">
    <property type="term" value="F:DNA-binding transcription factor activity"/>
    <property type="evidence" value="ECO:0007669"/>
    <property type="project" value="TreeGrafter"/>
</dbReference>
<dbReference type="InterPro" id="IPR013096">
    <property type="entry name" value="Cupin_2"/>
</dbReference>
<dbReference type="SUPFAM" id="SSF51182">
    <property type="entry name" value="RmlC-like cupins"/>
    <property type="match status" value="1"/>
</dbReference>
<name>A0A2S8G947_9BACT</name>